<evidence type="ECO:0000313" key="2">
    <source>
        <dbReference type="EMBL" id="MDP9830488.1"/>
    </source>
</evidence>
<gene>
    <name evidence="2" type="ORF">J2S57_006237</name>
</gene>
<dbReference type="Pfam" id="PF00248">
    <property type="entry name" value="Aldo_ket_red"/>
    <property type="match status" value="1"/>
</dbReference>
<sequence>MKTKTLAGGLEVSALCFGIMNLGVVLGKDESYALLDRYFEAGGRFVDTANNYGSWNGSTRSGDSERLLGSWIADRGVAGEIVVATKCGADRLVPDRPLGMAAPTNFEGLTPEVVRAELEGSLERLGLARVGVYYGHVDDRNLPVTQIADTFSALVEDGLTSVVGLSNAATWRLAIAREHSRAQGRPAFGAWQQEHSIYWPRPGLPTTTLLDTEGLDYAAEQPDLTVMTYSPNQKGQLVRPWLPTPAPYDHPGSAERLRKVHAIAHELGVTANQVALAWHLAGPLSRMERPAGSDRSALAELPERRVSMVPVVGASSIGQLEESIGALEVELSPEHRAVLDNI</sequence>
<dbReference type="Gene3D" id="3.20.20.100">
    <property type="entry name" value="NADP-dependent oxidoreductase domain"/>
    <property type="match status" value="1"/>
</dbReference>
<evidence type="ECO:0000259" key="1">
    <source>
        <dbReference type="Pfam" id="PF00248"/>
    </source>
</evidence>
<comment type="caution">
    <text evidence="2">The sequence shown here is derived from an EMBL/GenBank/DDBJ whole genome shotgun (WGS) entry which is preliminary data.</text>
</comment>
<dbReference type="InterPro" id="IPR036812">
    <property type="entry name" value="NAD(P)_OxRdtase_dom_sf"/>
</dbReference>
<dbReference type="RefSeq" id="WP_307249556.1">
    <property type="nucleotide sequence ID" value="NZ_JAUSQZ010000001.1"/>
</dbReference>
<feature type="domain" description="NADP-dependent oxidoreductase" evidence="1">
    <location>
        <begin position="15"/>
        <end position="340"/>
    </location>
</feature>
<dbReference type="InterPro" id="IPR023210">
    <property type="entry name" value="NADP_OxRdtase_dom"/>
</dbReference>
<evidence type="ECO:0000313" key="3">
    <source>
        <dbReference type="Proteomes" id="UP001235712"/>
    </source>
</evidence>
<name>A0ABT9PCP8_9ACTN</name>
<dbReference type="PANTHER" id="PTHR43364:SF6">
    <property type="entry name" value="OXIDOREDUCTASE-RELATED"/>
    <property type="match status" value="1"/>
</dbReference>
<reference evidence="2 3" key="1">
    <citation type="submission" date="2023-07" db="EMBL/GenBank/DDBJ databases">
        <title>Sequencing the genomes of 1000 actinobacteria strains.</title>
        <authorList>
            <person name="Klenk H.-P."/>
        </authorList>
    </citation>
    <scope>NUCLEOTIDE SEQUENCE [LARGE SCALE GENOMIC DNA]</scope>
    <source>
        <strain evidence="2 3">DSM 44388</strain>
    </source>
</reference>
<dbReference type="SUPFAM" id="SSF51430">
    <property type="entry name" value="NAD(P)-linked oxidoreductase"/>
    <property type="match status" value="1"/>
</dbReference>
<keyword evidence="3" id="KW-1185">Reference proteome</keyword>
<dbReference type="Proteomes" id="UP001235712">
    <property type="component" value="Unassembled WGS sequence"/>
</dbReference>
<dbReference type="PANTHER" id="PTHR43364">
    <property type="entry name" value="NADH-SPECIFIC METHYLGLYOXAL REDUCTASE-RELATED"/>
    <property type="match status" value="1"/>
</dbReference>
<accession>A0ABT9PCP8</accession>
<dbReference type="EMBL" id="JAUSQZ010000001">
    <property type="protein sequence ID" value="MDP9830488.1"/>
    <property type="molecule type" value="Genomic_DNA"/>
</dbReference>
<dbReference type="InterPro" id="IPR050523">
    <property type="entry name" value="AKR_Detox_Biosynth"/>
</dbReference>
<proteinExistence type="predicted"/>
<organism evidence="2 3">
    <name type="scientific">Kineosporia succinea</name>
    <dbReference type="NCBI Taxonomy" id="84632"/>
    <lineage>
        <taxon>Bacteria</taxon>
        <taxon>Bacillati</taxon>
        <taxon>Actinomycetota</taxon>
        <taxon>Actinomycetes</taxon>
        <taxon>Kineosporiales</taxon>
        <taxon>Kineosporiaceae</taxon>
        <taxon>Kineosporia</taxon>
    </lineage>
</organism>
<protein>
    <submittedName>
        <fullName evidence="2">Aryl-alcohol dehydrogenase-like predicted oxidoreductase</fullName>
    </submittedName>
</protein>